<protein>
    <submittedName>
        <fullName evidence="1">Uncharacterized protein</fullName>
    </submittedName>
</protein>
<keyword evidence="2" id="KW-1185">Reference proteome</keyword>
<comment type="caution">
    <text evidence="1">The sequence shown here is derived from an EMBL/GenBank/DDBJ whole genome shotgun (WGS) entry which is preliminary data.</text>
</comment>
<dbReference type="Proteomes" id="UP001153334">
    <property type="component" value="Unassembled WGS sequence"/>
</dbReference>
<reference evidence="1" key="1">
    <citation type="submission" date="2022-11" db="EMBL/GenBank/DDBJ databases">
        <title>Genome Sequence of Nemania bipapillata.</title>
        <authorList>
            <person name="Buettner E."/>
        </authorList>
    </citation>
    <scope>NUCLEOTIDE SEQUENCE</scope>
    <source>
        <strain evidence="1">CP14</strain>
    </source>
</reference>
<name>A0ACC2II36_9PEZI</name>
<gene>
    <name evidence="1" type="ORF">ONZ43_g4811</name>
</gene>
<dbReference type="EMBL" id="JAPESX010001371">
    <property type="protein sequence ID" value="KAJ8114817.1"/>
    <property type="molecule type" value="Genomic_DNA"/>
</dbReference>
<sequence length="92" mass="10441">MGNERVTVQNLRVLKVDNKLGVVVVKGHVAGPKGCIVKIADAIKKDPPVETFIAKARRLTLERNIGHEERLEQARLRHLELKDMRQQLQLVD</sequence>
<proteinExistence type="predicted"/>
<organism evidence="1 2">
    <name type="scientific">Nemania bipapillata</name>
    <dbReference type="NCBI Taxonomy" id="110536"/>
    <lineage>
        <taxon>Eukaryota</taxon>
        <taxon>Fungi</taxon>
        <taxon>Dikarya</taxon>
        <taxon>Ascomycota</taxon>
        <taxon>Pezizomycotina</taxon>
        <taxon>Sordariomycetes</taxon>
        <taxon>Xylariomycetidae</taxon>
        <taxon>Xylariales</taxon>
        <taxon>Xylariaceae</taxon>
        <taxon>Nemania</taxon>
    </lineage>
</organism>
<accession>A0ACC2II36</accession>
<evidence type="ECO:0000313" key="2">
    <source>
        <dbReference type="Proteomes" id="UP001153334"/>
    </source>
</evidence>
<evidence type="ECO:0000313" key="1">
    <source>
        <dbReference type="EMBL" id="KAJ8114817.1"/>
    </source>
</evidence>